<dbReference type="Gene3D" id="2.120.10.30">
    <property type="entry name" value="TolB, C-terminal domain"/>
    <property type="match status" value="1"/>
</dbReference>
<dbReference type="Proteomes" id="UP000663856">
    <property type="component" value="Unassembled WGS sequence"/>
</dbReference>
<sequence length="345" mass="37516">MIAVIALMFFSACLWWLLRPRSSQTDGPTTKVNKHATTLQNMVTQSGVSYNLPKLSSCASWHPNGTTFADYTTVGTHPFAVFVDNNNTVYVSDQLNNRVQVWREDSVTPTRTLSDHGLIHPLGLFVTINGDIFVGFSVNNQVHKWSWNTTNSVPVANFSASCFGLFIAKNNNLYCSLSSSLQVVMITLDNNMNGITNVTGDDSSGPIRNGLFYHYSIFVDNMLNLYVADCGSNSVIRFPPGQSRGIIVAGIEAAVSFPLHCPTGVVLDADGYLFIVDSGNNRIVQSGPNGFRCVVGCSNTSGSASNQLNSPFALSFDSYGNIFVTDQKNDRVQKFLLATNSCAAE</sequence>
<protein>
    <recommendedName>
        <fullName evidence="5">NHL repeat-containing protein</fullName>
    </recommendedName>
</protein>
<name>A0A816LCC3_9BILA</name>
<evidence type="ECO:0000313" key="4">
    <source>
        <dbReference type="Proteomes" id="UP000663856"/>
    </source>
</evidence>
<keyword evidence="1" id="KW-0677">Repeat</keyword>
<dbReference type="CDD" id="cd05819">
    <property type="entry name" value="NHL"/>
    <property type="match status" value="1"/>
</dbReference>
<gene>
    <name evidence="3" type="ORF">WKI299_LOCUS1104</name>
</gene>
<dbReference type="PANTHER" id="PTHR40274">
    <property type="entry name" value="VIRGINIAMYCIN B LYASE"/>
    <property type="match status" value="1"/>
</dbReference>
<dbReference type="Gene3D" id="2.40.10.500">
    <property type="match status" value="1"/>
</dbReference>
<keyword evidence="2" id="KW-0732">Signal</keyword>
<reference evidence="3" key="1">
    <citation type="submission" date="2021-02" db="EMBL/GenBank/DDBJ databases">
        <authorList>
            <person name="Nowell W R."/>
        </authorList>
    </citation>
    <scope>NUCLEOTIDE SEQUENCE</scope>
</reference>
<proteinExistence type="predicted"/>
<dbReference type="InterPro" id="IPR001258">
    <property type="entry name" value="NHL_repeat"/>
</dbReference>
<dbReference type="AlphaFoldDB" id="A0A816LCC3"/>
<evidence type="ECO:0000256" key="2">
    <source>
        <dbReference type="SAM" id="SignalP"/>
    </source>
</evidence>
<evidence type="ECO:0000313" key="3">
    <source>
        <dbReference type="EMBL" id="CAF1934230.1"/>
    </source>
</evidence>
<feature type="signal peptide" evidence="2">
    <location>
        <begin position="1"/>
        <end position="25"/>
    </location>
</feature>
<dbReference type="EMBL" id="CAJNRF010000061">
    <property type="protein sequence ID" value="CAF1934230.1"/>
    <property type="molecule type" value="Genomic_DNA"/>
</dbReference>
<dbReference type="SUPFAM" id="SSF101898">
    <property type="entry name" value="NHL repeat"/>
    <property type="match status" value="1"/>
</dbReference>
<dbReference type="Pfam" id="PF01436">
    <property type="entry name" value="NHL"/>
    <property type="match status" value="1"/>
</dbReference>
<feature type="chain" id="PRO_5032769037" description="NHL repeat-containing protein" evidence="2">
    <location>
        <begin position="26"/>
        <end position="345"/>
    </location>
</feature>
<organism evidence="3 4">
    <name type="scientific">Rotaria magnacalcarata</name>
    <dbReference type="NCBI Taxonomy" id="392030"/>
    <lineage>
        <taxon>Eukaryota</taxon>
        <taxon>Metazoa</taxon>
        <taxon>Spiralia</taxon>
        <taxon>Gnathifera</taxon>
        <taxon>Rotifera</taxon>
        <taxon>Eurotatoria</taxon>
        <taxon>Bdelloidea</taxon>
        <taxon>Philodinida</taxon>
        <taxon>Philodinidae</taxon>
        <taxon>Rotaria</taxon>
    </lineage>
</organism>
<dbReference type="InterPro" id="IPR011042">
    <property type="entry name" value="6-blade_b-propeller_TolB-like"/>
</dbReference>
<dbReference type="InterPro" id="IPR051344">
    <property type="entry name" value="Vgb"/>
</dbReference>
<evidence type="ECO:0000256" key="1">
    <source>
        <dbReference type="ARBA" id="ARBA00022737"/>
    </source>
</evidence>
<comment type="caution">
    <text evidence="3">The sequence shown here is derived from an EMBL/GenBank/DDBJ whole genome shotgun (WGS) entry which is preliminary data.</text>
</comment>
<evidence type="ECO:0008006" key="5">
    <source>
        <dbReference type="Google" id="ProtNLM"/>
    </source>
</evidence>
<dbReference type="PANTHER" id="PTHR40274:SF3">
    <property type="entry name" value="VIRGINIAMYCIN B LYASE"/>
    <property type="match status" value="1"/>
</dbReference>
<accession>A0A816LCC3</accession>